<keyword evidence="1 8" id="KW-0963">Cytoplasm</keyword>
<comment type="domain">
    <text evidence="8">The N-terminal domain determines nucleotide recognition and specific binding, while the C-terminal domain determines the specific binding to the target protein.</text>
</comment>
<dbReference type="Pfam" id="PF12804">
    <property type="entry name" value="NTP_transf_3"/>
    <property type="match status" value="1"/>
</dbReference>
<protein>
    <recommendedName>
        <fullName evidence="8">Probable molybdenum cofactor guanylyltransferase</fullName>
        <shortName evidence="8">MoCo guanylyltransferase</shortName>
        <ecNumber evidence="8">2.7.7.77</ecNumber>
    </recommendedName>
    <alternativeName>
        <fullName evidence="8">GTP:molybdopterin guanylyltransferase</fullName>
    </alternativeName>
    <alternativeName>
        <fullName evidence="8">Mo-MPT guanylyltransferase</fullName>
    </alternativeName>
    <alternativeName>
        <fullName evidence="8">Molybdopterin guanylyltransferase</fullName>
    </alternativeName>
    <alternativeName>
        <fullName evidence="8">Molybdopterin-guanine dinucleotide synthase</fullName>
        <shortName evidence="8">MGD synthase</shortName>
    </alternativeName>
</protein>
<dbReference type="HAMAP" id="MF_00316">
    <property type="entry name" value="MobA"/>
    <property type="match status" value="1"/>
</dbReference>
<dbReference type="EC" id="2.7.7.77" evidence="8"/>
<dbReference type="GO" id="GO:0006777">
    <property type="term" value="P:Mo-molybdopterin cofactor biosynthetic process"/>
    <property type="evidence" value="ECO:0007669"/>
    <property type="project" value="UniProtKB-KW"/>
</dbReference>
<evidence type="ECO:0000256" key="3">
    <source>
        <dbReference type="ARBA" id="ARBA00022723"/>
    </source>
</evidence>
<comment type="caution">
    <text evidence="8">Lacks conserved residue(s) required for the propagation of feature annotation.</text>
</comment>
<comment type="caution">
    <text evidence="10">The sequence shown here is derived from an EMBL/GenBank/DDBJ whole genome shotgun (WGS) entry which is preliminary data.</text>
</comment>
<sequence length="199" mass="22052">MEQLTGAVLAGGESRRMGANKALLTIGGEALVERLIAVLSEETDRMLLVTNQPDQFSFLRTEKVIDRYPGCGPLAGLDAAFSAVSGGWVFLSSCDLPFPDLRVVRALIEKADTGNGQAVVPEIHGVKHPLFALYHYSLQAKVEKKLADGEHRMTGLLEETQVTYLNAEFFRNLGMTDEDISKAFYNMNRPEDYQWAKNQ</sequence>
<dbReference type="Proteomes" id="UP000199318">
    <property type="component" value="Unassembled WGS sequence"/>
</dbReference>
<dbReference type="SUPFAM" id="SSF53448">
    <property type="entry name" value="Nucleotide-diphospho-sugar transferases"/>
    <property type="match status" value="1"/>
</dbReference>
<evidence type="ECO:0000313" key="10">
    <source>
        <dbReference type="EMBL" id="SES13751.1"/>
    </source>
</evidence>
<dbReference type="InterPro" id="IPR025877">
    <property type="entry name" value="MobA-like_NTP_Trfase"/>
</dbReference>
<name>A0A1H9UWP8_9BACI</name>
<feature type="binding site" evidence="8">
    <location>
        <position position="95"/>
    </location>
    <ligand>
        <name>GTP</name>
        <dbReference type="ChEBI" id="CHEBI:37565"/>
    </ligand>
</feature>
<dbReference type="AlphaFoldDB" id="A0A1H9UWP8"/>
<keyword evidence="11" id="KW-1185">Reference proteome</keyword>
<dbReference type="InterPro" id="IPR013482">
    <property type="entry name" value="Molybde_CF_guanTrfase"/>
</dbReference>
<evidence type="ECO:0000313" key="11">
    <source>
        <dbReference type="Proteomes" id="UP000199318"/>
    </source>
</evidence>
<dbReference type="Gene3D" id="3.90.550.10">
    <property type="entry name" value="Spore Coat Polysaccharide Biosynthesis Protein SpsA, Chain A"/>
    <property type="match status" value="1"/>
</dbReference>
<dbReference type="GO" id="GO:0061603">
    <property type="term" value="F:molybdenum cofactor guanylyltransferase activity"/>
    <property type="evidence" value="ECO:0007669"/>
    <property type="project" value="UniProtKB-EC"/>
</dbReference>
<evidence type="ECO:0000259" key="9">
    <source>
        <dbReference type="Pfam" id="PF12804"/>
    </source>
</evidence>
<organism evidence="10 11">
    <name type="scientific">Salisediminibacterium halotolerans</name>
    <dbReference type="NCBI Taxonomy" id="517425"/>
    <lineage>
        <taxon>Bacteria</taxon>
        <taxon>Bacillati</taxon>
        <taxon>Bacillota</taxon>
        <taxon>Bacilli</taxon>
        <taxon>Bacillales</taxon>
        <taxon>Bacillaceae</taxon>
        <taxon>Salisediminibacterium</taxon>
    </lineage>
</organism>
<comment type="function">
    <text evidence="8">Transfers a GMP moiety from GTP to Mo-molybdopterin (Mo-MPT) cofactor (Moco or molybdenum cofactor) to form Mo-molybdopterin guanine dinucleotide (Mo-MGD) cofactor.</text>
</comment>
<keyword evidence="6 8" id="KW-0342">GTP-binding</keyword>
<evidence type="ECO:0000256" key="5">
    <source>
        <dbReference type="ARBA" id="ARBA00022842"/>
    </source>
</evidence>
<feature type="binding site" evidence="8">
    <location>
        <position position="21"/>
    </location>
    <ligand>
        <name>GTP</name>
        <dbReference type="ChEBI" id="CHEBI:37565"/>
    </ligand>
</feature>
<reference evidence="11" key="1">
    <citation type="submission" date="2016-10" db="EMBL/GenBank/DDBJ databases">
        <authorList>
            <person name="de Groot N.N."/>
        </authorList>
    </citation>
    <scope>NUCLEOTIDE SEQUENCE [LARGE SCALE GENOMIC DNA]</scope>
    <source>
        <strain evidence="11">10nlg</strain>
    </source>
</reference>
<dbReference type="InterPro" id="IPR029044">
    <property type="entry name" value="Nucleotide-diphossugar_trans"/>
</dbReference>
<feature type="binding site" evidence="8">
    <location>
        <position position="66"/>
    </location>
    <ligand>
        <name>GTP</name>
        <dbReference type="ChEBI" id="CHEBI:37565"/>
    </ligand>
</feature>
<dbReference type="PANTHER" id="PTHR19136">
    <property type="entry name" value="MOLYBDENUM COFACTOR GUANYLYLTRANSFERASE"/>
    <property type="match status" value="1"/>
</dbReference>
<keyword evidence="2 8" id="KW-0808">Transferase</keyword>
<dbReference type="PANTHER" id="PTHR19136:SF81">
    <property type="entry name" value="MOLYBDENUM COFACTOR GUANYLYLTRANSFERASE"/>
    <property type="match status" value="1"/>
</dbReference>
<evidence type="ECO:0000256" key="2">
    <source>
        <dbReference type="ARBA" id="ARBA00022679"/>
    </source>
</evidence>
<evidence type="ECO:0000256" key="4">
    <source>
        <dbReference type="ARBA" id="ARBA00022741"/>
    </source>
</evidence>
<evidence type="ECO:0000256" key="8">
    <source>
        <dbReference type="HAMAP-Rule" id="MF_00316"/>
    </source>
</evidence>
<evidence type="ECO:0000256" key="6">
    <source>
        <dbReference type="ARBA" id="ARBA00023134"/>
    </source>
</evidence>
<keyword evidence="5 8" id="KW-0460">Magnesium</keyword>
<keyword evidence="4 8" id="KW-0547">Nucleotide-binding</keyword>
<dbReference type="GO" id="GO:0005737">
    <property type="term" value="C:cytoplasm"/>
    <property type="evidence" value="ECO:0007669"/>
    <property type="project" value="UniProtKB-SubCell"/>
</dbReference>
<keyword evidence="7 8" id="KW-0501">Molybdenum cofactor biosynthesis</keyword>
<dbReference type="CDD" id="cd02503">
    <property type="entry name" value="MobA"/>
    <property type="match status" value="1"/>
</dbReference>
<dbReference type="RefSeq" id="WP_093073259.1">
    <property type="nucleotide sequence ID" value="NZ_BJVE01000104.1"/>
</dbReference>
<feature type="binding site" evidence="8">
    <location>
        <begin position="9"/>
        <end position="11"/>
    </location>
    <ligand>
        <name>GTP</name>
        <dbReference type="ChEBI" id="CHEBI:37565"/>
    </ligand>
</feature>
<accession>A0A1H9UWP8</accession>
<dbReference type="OrthoDB" id="9788394at2"/>
<feature type="domain" description="MobA-like NTP transferase" evidence="9">
    <location>
        <begin position="6"/>
        <end position="158"/>
    </location>
</feature>
<feature type="binding site" evidence="8">
    <location>
        <position position="95"/>
    </location>
    <ligand>
        <name>Mg(2+)</name>
        <dbReference type="ChEBI" id="CHEBI:18420"/>
    </ligand>
</feature>
<evidence type="ECO:0000256" key="1">
    <source>
        <dbReference type="ARBA" id="ARBA00022490"/>
    </source>
</evidence>
<dbReference type="EMBL" id="FOGV01000016">
    <property type="protein sequence ID" value="SES13751.1"/>
    <property type="molecule type" value="Genomic_DNA"/>
</dbReference>
<comment type="subcellular location">
    <subcellularLocation>
        <location evidence="8">Cytoplasm</location>
    </subcellularLocation>
</comment>
<comment type="catalytic activity">
    <reaction evidence="8">
        <text>Mo-molybdopterin + GTP + H(+) = Mo-molybdopterin guanine dinucleotide + diphosphate</text>
        <dbReference type="Rhea" id="RHEA:34243"/>
        <dbReference type="ChEBI" id="CHEBI:15378"/>
        <dbReference type="ChEBI" id="CHEBI:33019"/>
        <dbReference type="ChEBI" id="CHEBI:37565"/>
        <dbReference type="ChEBI" id="CHEBI:71302"/>
        <dbReference type="ChEBI" id="CHEBI:71310"/>
        <dbReference type="EC" id="2.7.7.77"/>
    </reaction>
</comment>
<comment type="cofactor">
    <cofactor evidence="8">
        <name>Mg(2+)</name>
        <dbReference type="ChEBI" id="CHEBI:18420"/>
    </cofactor>
</comment>
<gene>
    <name evidence="8" type="primary">mobA</name>
    <name evidence="10" type="ORF">SAMN05444126_11634</name>
</gene>
<proteinExistence type="inferred from homology"/>
<dbReference type="GO" id="GO:0005525">
    <property type="term" value="F:GTP binding"/>
    <property type="evidence" value="ECO:0007669"/>
    <property type="project" value="UniProtKB-UniRule"/>
</dbReference>
<dbReference type="STRING" id="1464123.SAMN05444126_11634"/>
<evidence type="ECO:0000256" key="7">
    <source>
        <dbReference type="ARBA" id="ARBA00023150"/>
    </source>
</evidence>
<keyword evidence="3 8" id="KW-0479">Metal-binding</keyword>
<comment type="similarity">
    <text evidence="8">Belongs to the MobA family.</text>
</comment>
<dbReference type="GO" id="GO:0046872">
    <property type="term" value="F:metal ion binding"/>
    <property type="evidence" value="ECO:0007669"/>
    <property type="project" value="UniProtKB-KW"/>
</dbReference>